<dbReference type="InterPro" id="IPR021330">
    <property type="entry name" value="DUF2939"/>
</dbReference>
<feature type="compositionally biased region" description="Polar residues" evidence="1">
    <location>
        <begin position="1"/>
        <end position="11"/>
    </location>
</feature>
<sequence length="208" mass="22468">MCTMTTSTQPGPTIRPASLPRRQTARRVCVATAAASFGLYLASPFVTLWSAAIDLQHHDATALGRMINWAALDASLKRQTLAGLHLNMQPAADELPEFGSSFASTAVSNAVDTTVTQANLGTLIDEAMPATPTAAQAAPSFASLATRASVHFNRLDQFVMELPLPGHERETPLRVELRIQGWHWKINNVELPMRREPIMQAAATPSNA</sequence>
<feature type="region of interest" description="Disordered" evidence="1">
    <location>
        <begin position="1"/>
        <end position="20"/>
    </location>
</feature>
<accession>A0ABX0KFA0</accession>
<keyword evidence="4" id="KW-1185">Reference proteome</keyword>
<gene>
    <name evidence="3" type="ORF">GOB80_03265</name>
</gene>
<keyword evidence="2" id="KW-1133">Transmembrane helix</keyword>
<keyword evidence="2" id="KW-0472">Membrane</keyword>
<name>A0ABX0KFA0_9PROT</name>
<organism evidence="3 4">
    <name type="scientific">Acetobacter ghanensis</name>
    <dbReference type="NCBI Taxonomy" id="431306"/>
    <lineage>
        <taxon>Bacteria</taxon>
        <taxon>Pseudomonadati</taxon>
        <taxon>Pseudomonadota</taxon>
        <taxon>Alphaproteobacteria</taxon>
        <taxon>Acetobacterales</taxon>
        <taxon>Acetobacteraceae</taxon>
        <taxon>Acetobacter</taxon>
    </lineage>
</organism>
<feature type="transmembrane region" description="Helical" evidence="2">
    <location>
        <begin position="28"/>
        <end position="49"/>
    </location>
</feature>
<dbReference type="Proteomes" id="UP000657200">
    <property type="component" value="Unassembled WGS sequence"/>
</dbReference>
<evidence type="ECO:0000313" key="4">
    <source>
        <dbReference type="Proteomes" id="UP000657200"/>
    </source>
</evidence>
<comment type="caution">
    <text evidence="3">The sequence shown here is derived from an EMBL/GenBank/DDBJ whole genome shotgun (WGS) entry which is preliminary data.</text>
</comment>
<dbReference type="Pfam" id="PF11159">
    <property type="entry name" value="DUF2939"/>
    <property type="match status" value="1"/>
</dbReference>
<keyword evidence="2" id="KW-0812">Transmembrane</keyword>
<evidence type="ECO:0000256" key="2">
    <source>
        <dbReference type="SAM" id="Phobius"/>
    </source>
</evidence>
<proteinExistence type="predicted"/>
<evidence type="ECO:0000313" key="3">
    <source>
        <dbReference type="EMBL" id="NHO38714.1"/>
    </source>
</evidence>
<dbReference type="EMBL" id="WOTE01000001">
    <property type="protein sequence ID" value="NHO38714.1"/>
    <property type="molecule type" value="Genomic_DNA"/>
</dbReference>
<protein>
    <submittedName>
        <fullName evidence="3">DUF2939 domain-containing protein</fullName>
    </submittedName>
</protein>
<reference evidence="3 4" key="1">
    <citation type="journal article" date="2020" name="Int. J. Syst. Evol. Microbiol.">
        <title>Novel acetic acid bacteria from cider fermentations: Acetobacter conturbans sp. nov. and Acetobacter fallax sp. nov.</title>
        <authorList>
            <person name="Sombolestani A.S."/>
            <person name="Cleenwerck I."/>
            <person name="Cnockaert M."/>
            <person name="Borremans W."/>
            <person name="Wieme A.D."/>
            <person name="De Vuyst L."/>
            <person name="Vandamme P."/>
        </authorList>
    </citation>
    <scope>NUCLEOTIDE SEQUENCE [LARGE SCALE GENOMIC DNA]</scope>
    <source>
        <strain evidence="3 4">LMG 23848</strain>
    </source>
</reference>
<evidence type="ECO:0000256" key="1">
    <source>
        <dbReference type="SAM" id="MobiDB-lite"/>
    </source>
</evidence>